<dbReference type="AlphaFoldDB" id="A0ABD2A718"/>
<organism evidence="11 12">
    <name type="scientific">Vespula squamosa</name>
    <name type="common">Southern yellow jacket</name>
    <name type="synonym">Wasp</name>
    <dbReference type="NCBI Taxonomy" id="30214"/>
    <lineage>
        <taxon>Eukaryota</taxon>
        <taxon>Metazoa</taxon>
        <taxon>Ecdysozoa</taxon>
        <taxon>Arthropoda</taxon>
        <taxon>Hexapoda</taxon>
        <taxon>Insecta</taxon>
        <taxon>Pterygota</taxon>
        <taxon>Neoptera</taxon>
        <taxon>Endopterygota</taxon>
        <taxon>Hymenoptera</taxon>
        <taxon>Apocrita</taxon>
        <taxon>Aculeata</taxon>
        <taxon>Vespoidea</taxon>
        <taxon>Vespidae</taxon>
        <taxon>Vespinae</taxon>
        <taxon>Vespula</taxon>
    </lineage>
</organism>
<reference evidence="11 12" key="1">
    <citation type="journal article" date="2024" name="Ann. Entomol. Soc. Am.">
        <title>Genomic analyses of the southern and eastern yellowjacket wasps (Hymenoptera: Vespidae) reveal evolutionary signatures of social life.</title>
        <authorList>
            <person name="Catto M.A."/>
            <person name="Caine P.B."/>
            <person name="Orr S.E."/>
            <person name="Hunt B.G."/>
            <person name="Goodisman M.A.D."/>
        </authorList>
    </citation>
    <scope>NUCLEOTIDE SEQUENCE [LARGE SCALE GENOMIC DNA]</scope>
    <source>
        <strain evidence="11">233</strain>
        <tissue evidence="11">Head and thorax</tissue>
    </source>
</reference>
<feature type="transmembrane region" description="Helical" evidence="10">
    <location>
        <begin position="79"/>
        <end position="98"/>
    </location>
</feature>
<keyword evidence="5" id="KW-0571">Peptide transport</keyword>
<proteinExistence type="inferred from homology"/>
<feature type="transmembrane region" description="Helical" evidence="10">
    <location>
        <begin position="138"/>
        <end position="162"/>
    </location>
</feature>
<evidence type="ECO:0000256" key="1">
    <source>
        <dbReference type="ARBA" id="ARBA00004141"/>
    </source>
</evidence>
<evidence type="ECO:0000256" key="3">
    <source>
        <dbReference type="ARBA" id="ARBA00022448"/>
    </source>
</evidence>
<dbReference type="InterPro" id="IPR000109">
    <property type="entry name" value="POT_fam"/>
</dbReference>
<feature type="transmembrane region" description="Helical" evidence="10">
    <location>
        <begin position="110"/>
        <end position="132"/>
    </location>
</feature>
<comment type="similarity">
    <text evidence="2">Belongs to the major facilitator superfamily. Proton-dependent oligopeptide transporter (POT/PTR) (TC 2.A.17) family.</text>
</comment>
<comment type="subcellular location">
    <subcellularLocation>
        <location evidence="1">Membrane</location>
        <topology evidence="1">Multi-pass membrane protein</topology>
    </subcellularLocation>
</comment>
<keyword evidence="3" id="KW-0813">Transport</keyword>
<dbReference type="GO" id="GO:0015031">
    <property type="term" value="P:protein transport"/>
    <property type="evidence" value="ECO:0007669"/>
    <property type="project" value="UniProtKB-KW"/>
</dbReference>
<feature type="transmembrane region" description="Helical" evidence="10">
    <location>
        <begin position="642"/>
        <end position="663"/>
    </location>
</feature>
<dbReference type="InterPro" id="IPR036259">
    <property type="entry name" value="MFS_trans_sf"/>
</dbReference>
<feature type="transmembrane region" description="Helical" evidence="10">
    <location>
        <begin position="669"/>
        <end position="690"/>
    </location>
</feature>
<accession>A0ABD2A718</accession>
<keyword evidence="12" id="KW-1185">Reference proteome</keyword>
<evidence type="ECO:0000256" key="4">
    <source>
        <dbReference type="ARBA" id="ARBA00022692"/>
    </source>
</evidence>
<dbReference type="PROSITE" id="PS01022">
    <property type="entry name" value="PTR2_1"/>
    <property type="match status" value="1"/>
</dbReference>
<evidence type="ECO:0000256" key="2">
    <source>
        <dbReference type="ARBA" id="ARBA00005982"/>
    </source>
</evidence>
<name>A0ABD2A718_VESSQ</name>
<evidence type="ECO:0000256" key="5">
    <source>
        <dbReference type="ARBA" id="ARBA00022856"/>
    </source>
</evidence>
<dbReference type="EMBL" id="JAUDFV010000155">
    <property type="protein sequence ID" value="KAL2715600.1"/>
    <property type="molecule type" value="Genomic_DNA"/>
</dbReference>
<dbReference type="GO" id="GO:0016020">
    <property type="term" value="C:membrane"/>
    <property type="evidence" value="ECO:0007669"/>
    <property type="project" value="UniProtKB-SubCell"/>
</dbReference>
<dbReference type="CDD" id="cd17347">
    <property type="entry name" value="MFS_SLC15A1_2_like"/>
    <property type="match status" value="1"/>
</dbReference>
<keyword evidence="8 10" id="KW-0472">Membrane</keyword>
<evidence type="ECO:0000313" key="11">
    <source>
        <dbReference type="EMBL" id="KAL2715600.1"/>
    </source>
</evidence>
<dbReference type="Gene3D" id="1.20.1250.20">
    <property type="entry name" value="MFS general substrate transporter like domains"/>
    <property type="match status" value="2"/>
</dbReference>
<dbReference type="FunFam" id="1.20.1250.20:FF:000049">
    <property type="entry name" value="Solute carrier family 15 member 2"/>
    <property type="match status" value="1"/>
</dbReference>
<dbReference type="PANTHER" id="PTHR11654">
    <property type="entry name" value="OLIGOPEPTIDE TRANSPORTER-RELATED"/>
    <property type="match status" value="1"/>
</dbReference>
<feature type="transmembrane region" description="Helical" evidence="10">
    <location>
        <begin position="174"/>
        <end position="194"/>
    </location>
</feature>
<evidence type="ECO:0000313" key="12">
    <source>
        <dbReference type="Proteomes" id="UP001607302"/>
    </source>
</evidence>
<dbReference type="Pfam" id="PF00854">
    <property type="entry name" value="PTR2"/>
    <property type="match status" value="2"/>
</dbReference>
<evidence type="ECO:0000256" key="7">
    <source>
        <dbReference type="ARBA" id="ARBA00022989"/>
    </source>
</evidence>
<keyword evidence="6" id="KW-0653">Protein transport</keyword>
<evidence type="ECO:0000256" key="6">
    <source>
        <dbReference type="ARBA" id="ARBA00022927"/>
    </source>
</evidence>
<sequence length="721" mass="81831">MEEERKLSENEIRDHPEEHSDVEATETFLILLQKLKYPKSVFFIISNEFCERFSFYGMRTVLTLYLRNVLNYADSSATVIYHLFTMFVYFFPLFGAILADSILGKYHTIFYVSIIYAVGQLLLALSAVPPLGLPPREFALVGLFLIAIGSGGIKPCVSAFGGDQFILPQQEQQLSTFFSVFYFSINSGSLISSFLTPILRSDVTCFGDKTCYSLSFLIPAILMSISIVIFMLGKPLYKIVDLKGNVVVDVTKCVCYAIKKKIQSKEKVDHWLDHSVDKFGRKLVEDIKDTLQVLKMFLPLPIFWALFDQQGSRWTIQATRMKGEVGNFLIQPDQMQVFNPLLVVIFIPIFETCIYPIFSKIRLLNTPLKKLTVGGLLAALSFVISAIVEIQLEKTYPILPTTGVAQVRIFNTMNCNVMININDKTETINSLDFWEDINIKTTNGFANLSYSLNPTDCFSENFIKNGKKFIDEAKATSLAITPDGMNYEYTDNVAKSKNGFPLVRGLIYLSPQSEQNNSSLIFYQESKLVEEIKLDKTNINRTSLHELKPDKYNIYLNEKPLLQNVELKLGGVYTIVGYDIPEKSKTELSIVTVTPPNSMHLFWLLPQYIVITMAEVLFSVTGLEFAFTQSPSSMKSLMQSSWLLTVAFGNLIVVIIAEVSFFSRQVYEFFLFAGLMLIFMILFGIMTMFYKYTDIPETNEEEIVLEGKNGTVNPSYKNDEK</sequence>
<evidence type="ECO:0000256" key="9">
    <source>
        <dbReference type="ARBA" id="ARBA00078114"/>
    </source>
</evidence>
<feature type="transmembrane region" description="Helical" evidence="10">
    <location>
        <begin position="601"/>
        <end position="621"/>
    </location>
</feature>
<dbReference type="GO" id="GO:0015833">
    <property type="term" value="P:peptide transport"/>
    <property type="evidence" value="ECO:0007669"/>
    <property type="project" value="UniProtKB-KW"/>
</dbReference>
<protein>
    <recommendedName>
        <fullName evidence="9">Oligopeptide transporter 1</fullName>
    </recommendedName>
</protein>
<keyword evidence="7 10" id="KW-1133">Transmembrane helix</keyword>
<feature type="transmembrane region" description="Helical" evidence="10">
    <location>
        <begin position="337"/>
        <end position="358"/>
    </location>
</feature>
<dbReference type="SUPFAM" id="SSF103473">
    <property type="entry name" value="MFS general substrate transporter"/>
    <property type="match status" value="1"/>
</dbReference>
<gene>
    <name evidence="11" type="ORF">V1478_015298</name>
</gene>
<comment type="caution">
    <text evidence="11">The sequence shown here is derived from an EMBL/GenBank/DDBJ whole genome shotgun (WGS) entry which is preliminary data.</text>
</comment>
<dbReference type="Proteomes" id="UP001607302">
    <property type="component" value="Unassembled WGS sequence"/>
</dbReference>
<feature type="transmembrane region" description="Helical" evidence="10">
    <location>
        <begin position="214"/>
        <end position="233"/>
    </location>
</feature>
<keyword evidence="4 10" id="KW-0812">Transmembrane</keyword>
<feature type="transmembrane region" description="Helical" evidence="10">
    <location>
        <begin position="370"/>
        <end position="388"/>
    </location>
</feature>
<dbReference type="InterPro" id="IPR018456">
    <property type="entry name" value="PTR2_symporter_CS"/>
</dbReference>
<evidence type="ECO:0000256" key="10">
    <source>
        <dbReference type="SAM" id="Phobius"/>
    </source>
</evidence>
<dbReference type="FunFam" id="1.20.1250.20:FF:000379">
    <property type="entry name" value="Uncharacterized protein, isoform A"/>
    <property type="match status" value="1"/>
</dbReference>
<evidence type="ECO:0000256" key="8">
    <source>
        <dbReference type="ARBA" id="ARBA00023136"/>
    </source>
</evidence>